<proteinExistence type="predicted"/>
<sequence>MIACASGWCSPCVPAARCVGRTTSWLAPSGGLPQLRGCVQCVVLVTSAQWGLRPGAEIAAQPWAESVGSGPGHGSKWLHLCVQVQFSGGACTDPNVNYFIPFSTTFYFISFVSLLQLVGFLDRLRFLPIKKNGSKNLYQICVKNEIKCADAFRMLTVAYGEVTLD</sequence>
<keyword evidence="1" id="KW-0812">Transmembrane</keyword>
<keyword evidence="3" id="KW-1185">Reference proteome</keyword>
<evidence type="ECO:0000256" key="1">
    <source>
        <dbReference type="SAM" id="Phobius"/>
    </source>
</evidence>
<gene>
    <name evidence="2" type="ORF">LAZ67_7002474</name>
</gene>
<evidence type="ECO:0000313" key="2">
    <source>
        <dbReference type="EMBL" id="UYV70303.1"/>
    </source>
</evidence>
<keyword evidence="1" id="KW-0472">Membrane</keyword>
<keyword evidence="1" id="KW-1133">Transmembrane helix</keyword>
<protein>
    <submittedName>
        <fullName evidence="2">Uncharacterized protein</fullName>
    </submittedName>
</protein>
<accession>A0ABY6KRF7</accession>
<reference evidence="2 3" key="1">
    <citation type="submission" date="2022-01" db="EMBL/GenBank/DDBJ databases">
        <title>A chromosomal length assembly of Cordylochernes scorpioides.</title>
        <authorList>
            <person name="Zeh D."/>
            <person name="Zeh J."/>
        </authorList>
    </citation>
    <scope>NUCLEOTIDE SEQUENCE [LARGE SCALE GENOMIC DNA]</scope>
    <source>
        <strain evidence="2">IN4F17</strain>
        <tissue evidence="2">Whole Body</tissue>
    </source>
</reference>
<evidence type="ECO:0000313" key="3">
    <source>
        <dbReference type="Proteomes" id="UP001235939"/>
    </source>
</evidence>
<name>A0ABY6KRF7_9ARAC</name>
<feature type="transmembrane region" description="Helical" evidence="1">
    <location>
        <begin position="98"/>
        <end position="121"/>
    </location>
</feature>
<organism evidence="2 3">
    <name type="scientific">Cordylochernes scorpioides</name>
    <dbReference type="NCBI Taxonomy" id="51811"/>
    <lineage>
        <taxon>Eukaryota</taxon>
        <taxon>Metazoa</taxon>
        <taxon>Ecdysozoa</taxon>
        <taxon>Arthropoda</taxon>
        <taxon>Chelicerata</taxon>
        <taxon>Arachnida</taxon>
        <taxon>Pseudoscorpiones</taxon>
        <taxon>Cheliferoidea</taxon>
        <taxon>Chernetidae</taxon>
        <taxon>Cordylochernes</taxon>
    </lineage>
</organism>
<dbReference type="EMBL" id="CP092869">
    <property type="protein sequence ID" value="UYV70303.1"/>
    <property type="molecule type" value="Genomic_DNA"/>
</dbReference>
<dbReference type="Proteomes" id="UP001235939">
    <property type="component" value="Chromosome 07"/>
</dbReference>